<keyword evidence="3" id="KW-0732">Signal</keyword>
<feature type="domain" description="Periplasmic binding protein" evidence="4">
    <location>
        <begin position="55"/>
        <end position="312"/>
    </location>
</feature>
<evidence type="ECO:0000256" key="2">
    <source>
        <dbReference type="ARBA" id="ARBA00007639"/>
    </source>
</evidence>
<dbReference type="Pfam" id="PF13407">
    <property type="entry name" value="Peripla_BP_4"/>
    <property type="match status" value="1"/>
</dbReference>
<evidence type="ECO:0000313" key="5">
    <source>
        <dbReference type="EMBL" id="CAB5116682.1"/>
    </source>
</evidence>
<sequence length="338" mass="35533">MKRSLRSKSLLGAVAAIATAAMLSVQIIPASAGDVNFRKAVPGSGKGITIGLIGLSDAIGFGKDVHDSIAREAKKAGAKFIFCDGNLKADLALACAKTFKLKKVQGYLNFNAVSDAAAAICKAGPQVPVISIDIEQDPCQTAFMGANNAGAGFVTGKALGDYFKKNFNCEFDAWISLEDYGVGLVNEARMGGYRSGFESICGAGVIAPKLKKYDAGRLDKALEVMPDALTTLPGKKKIIVVAINDEGIQGAFSAAKQVGRADDIYAGGQGASASAWCDIKNTPHWIGSTAYFPERYGEIGVPYLLDLIKGKKVPFQLKIKHVAINAGNIDKNFKVTGC</sequence>
<dbReference type="SUPFAM" id="SSF53822">
    <property type="entry name" value="Periplasmic binding protein-like I"/>
    <property type="match status" value="1"/>
</dbReference>
<dbReference type="InterPro" id="IPR025997">
    <property type="entry name" value="SBP_2_dom"/>
</dbReference>
<comment type="similarity">
    <text evidence="2">Belongs to the bacterial solute-binding protein 2 family.</text>
</comment>
<dbReference type="GO" id="GO:0030313">
    <property type="term" value="C:cell envelope"/>
    <property type="evidence" value="ECO:0007669"/>
    <property type="project" value="UniProtKB-SubCell"/>
</dbReference>
<evidence type="ECO:0000259" key="4">
    <source>
        <dbReference type="Pfam" id="PF13407"/>
    </source>
</evidence>
<reference evidence="5" key="1">
    <citation type="submission" date="2020-05" db="EMBL/GenBank/DDBJ databases">
        <authorList>
            <person name="Chiriac C."/>
            <person name="Salcher M."/>
            <person name="Ghai R."/>
            <person name="Kavagutti S V."/>
        </authorList>
    </citation>
    <scope>NUCLEOTIDE SEQUENCE</scope>
</reference>
<name>A0A6J7VWA5_9ZZZZ</name>
<gene>
    <name evidence="5" type="ORF">UFOPK4410_00802</name>
</gene>
<accession>A0A6J7VWA5</accession>
<comment type="subcellular location">
    <subcellularLocation>
        <location evidence="1">Cell envelope</location>
    </subcellularLocation>
</comment>
<dbReference type="EMBL" id="CAFBRV010000072">
    <property type="protein sequence ID" value="CAB5116682.1"/>
    <property type="molecule type" value="Genomic_DNA"/>
</dbReference>
<dbReference type="AlphaFoldDB" id="A0A6J7VWA5"/>
<dbReference type="Gene3D" id="3.40.50.2300">
    <property type="match status" value="2"/>
</dbReference>
<dbReference type="GO" id="GO:0030246">
    <property type="term" value="F:carbohydrate binding"/>
    <property type="evidence" value="ECO:0007669"/>
    <property type="project" value="UniProtKB-ARBA"/>
</dbReference>
<evidence type="ECO:0000256" key="1">
    <source>
        <dbReference type="ARBA" id="ARBA00004196"/>
    </source>
</evidence>
<protein>
    <submittedName>
        <fullName evidence="5">Unannotated protein</fullName>
    </submittedName>
</protein>
<dbReference type="PANTHER" id="PTHR46847:SF1">
    <property type="entry name" value="D-ALLOSE-BINDING PERIPLASMIC PROTEIN-RELATED"/>
    <property type="match status" value="1"/>
</dbReference>
<proteinExistence type="inferred from homology"/>
<evidence type="ECO:0000256" key="3">
    <source>
        <dbReference type="ARBA" id="ARBA00022729"/>
    </source>
</evidence>
<dbReference type="InterPro" id="IPR028082">
    <property type="entry name" value="Peripla_BP_I"/>
</dbReference>
<dbReference type="PANTHER" id="PTHR46847">
    <property type="entry name" value="D-ALLOSE-BINDING PERIPLASMIC PROTEIN-RELATED"/>
    <property type="match status" value="1"/>
</dbReference>
<organism evidence="5">
    <name type="scientific">freshwater metagenome</name>
    <dbReference type="NCBI Taxonomy" id="449393"/>
    <lineage>
        <taxon>unclassified sequences</taxon>
        <taxon>metagenomes</taxon>
        <taxon>ecological metagenomes</taxon>
    </lineage>
</organism>